<dbReference type="Pfam" id="PF06940">
    <property type="entry name" value="DUF1287"/>
    <property type="match status" value="1"/>
</dbReference>
<sequence>MLPNLFVLLTWKSPKTVVEGAKLQLVSPAAYCPDYIRIPYPGGDVPPAKGACVDVVIRALRYVARDLQVLIHDDMARRGRHYPRVEAHRDTNIDHRRVPNQIYFFSKYGRPVSTSTEPRFLAGWRPGDLVYWKLPNGLDHCGVISDRIGPRGRPLVIHNLAQTVEEDVLDRWRITAHFRYPVVASHPNNAPRY</sequence>
<dbReference type="EMBL" id="CP007139">
    <property type="protein sequence ID" value="AIE86747.1"/>
    <property type="molecule type" value="Genomic_DNA"/>
</dbReference>
<evidence type="ECO:0008006" key="3">
    <source>
        <dbReference type="Google" id="ProtNLM"/>
    </source>
</evidence>
<dbReference type="eggNOG" id="COG3738">
    <property type="taxonomic scope" value="Bacteria"/>
</dbReference>
<protein>
    <recommendedName>
        <fullName evidence="3">DUF1287 domain-containing protein</fullName>
    </recommendedName>
</protein>
<dbReference type="HOGENOM" id="CLU_079833_2_0_0"/>
<reference evidence="1 2" key="1">
    <citation type="journal article" date="2014" name="PLoS ONE">
        <title>The first complete genome sequence of the class fimbriimonadia in the phylum armatimonadetes.</title>
        <authorList>
            <person name="Hu Z.Y."/>
            <person name="Wang Y.Z."/>
            <person name="Im W.T."/>
            <person name="Wang S.Y."/>
            <person name="Zhao G.P."/>
            <person name="Zheng H.J."/>
            <person name="Quan Z.X."/>
        </authorList>
    </citation>
    <scope>NUCLEOTIDE SEQUENCE [LARGE SCALE GENOMIC DNA]</scope>
    <source>
        <strain evidence="1">Gsoil 348</strain>
    </source>
</reference>
<proteinExistence type="predicted"/>
<evidence type="ECO:0000313" key="2">
    <source>
        <dbReference type="Proteomes" id="UP000027982"/>
    </source>
</evidence>
<evidence type="ECO:0000313" key="1">
    <source>
        <dbReference type="EMBL" id="AIE86747.1"/>
    </source>
</evidence>
<dbReference type="KEGG" id="fgi:OP10G_3379"/>
<dbReference type="RefSeq" id="WP_025229316.1">
    <property type="nucleotide sequence ID" value="NZ_CP007139.1"/>
</dbReference>
<dbReference type="STRING" id="661478.OP10G_3379"/>
<keyword evidence="2" id="KW-1185">Reference proteome</keyword>
<dbReference type="InterPro" id="IPR009706">
    <property type="entry name" value="DUF1287"/>
</dbReference>
<organism evidence="1 2">
    <name type="scientific">Fimbriimonas ginsengisoli Gsoil 348</name>
    <dbReference type="NCBI Taxonomy" id="661478"/>
    <lineage>
        <taxon>Bacteria</taxon>
        <taxon>Bacillati</taxon>
        <taxon>Armatimonadota</taxon>
        <taxon>Fimbriimonadia</taxon>
        <taxon>Fimbriimonadales</taxon>
        <taxon>Fimbriimonadaceae</taxon>
        <taxon>Fimbriimonas</taxon>
    </lineage>
</organism>
<dbReference type="Proteomes" id="UP000027982">
    <property type="component" value="Chromosome"/>
</dbReference>
<accession>A0A068NTR0</accession>
<dbReference type="AlphaFoldDB" id="A0A068NTR0"/>
<name>A0A068NTR0_FIMGI</name>
<dbReference type="OrthoDB" id="114026at2"/>
<gene>
    <name evidence="1" type="ORF">OP10G_3379</name>
</gene>